<keyword evidence="3" id="KW-0547">Nucleotide-binding</keyword>
<dbReference type="OrthoDB" id="5242612at2"/>
<protein>
    <submittedName>
        <fullName evidence="3">ATP-binding protein</fullName>
    </submittedName>
</protein>
<dbReference type="EMBL" id="CP031337">
    <property type="protein sequence ID" value="AXK39607.1"/>
    <property type="molecule type" value="Genomic_DNA"/>
</dbReference>
<dbReference type="RefSeq" id="WP_115433539.1">
    <property type="nucleotide sequence ID" value="NZ_CP031337.1"/>
</dbReference>
<organism evidence="3 4">
    <name type="scientific">Crenobacter cavernae</name>
    <dbReference type="NCBI Taxonomy" id="2290923"/>
    <lineage>
        <taxon>Bacteria</taxon>
        <taxon>Pseudomonadati</taxon>
        <taxon>Pseudomonadota</taxon>
        <taxon>Betaproteobacteria</taxon>
        <taxon>Neisseriales</taxon>
        <taxon>Neisseriaceae</taxon>
        <taxon>Crenobacter</taxon>
    </lineage>
</organism>
<dbReference type="Pfam" id="PF08291">
    <property type="entry name" value="Peptidase_M15_3"/>
    <property type="match status" value="1"/>
</dbReference>
<dbReference type="SUPFAM" id="SSF55166">
    <property type="entry name" value="Hedgehog/DD-peptidase"/>
    <property type="match status" value="1"/>
</dbReference>
<evidence type="ECO:0000313" key="3">
    <source>
        <dbReference type="EMBL" id="AXK39607.1"/>
    </source>
</evidence>
<name>A0A345Y6Q5_9NEIS</name>
<reference evidence="3 4" key="1">
    <citation type="submission" date="2018-07" db="EMBL/GenBank/DDBJ databases">
        <title>Crenobacter cavernae sp. nov., isolated from a karst cave.</title>
        <authorList>
            <person name="Zhu H."/>
        </authorList>
    </citation>
    <scope>NUCLEOTIDE SEQUENCE [LARGE SCALE GENOMIC DNA]</scope>
    <source>
        <strain evidence="3 4">K1W11S-77</strain>
    </source>
</reference>
<dbReference type="KEGG" id="ccah:DWG20_09215"/>
<dbReference type="GO" id="GO:0005524">
    <property type="term" value="F:ATP binding"/>
    <property type="evidence" value="ECO:0007669"/>
    <property type="project" value="UniProtKB-KW"/>
</dbReference>
<accession>A0A345Y6Q5</accession>
<dbReference type="InterPro" id="IPR009045">
    <property type="entry name" value="Zn_M74/Hedgehog-like"/>
</dbReference>
<feature type="domain" description="Peptidase M15A C-terminal" evidence="2">
    <location>
        <begin position="6"/>
        <end position="103"/>
    </location>
</feature>
<proteinExistence type="predicted"/>
<dbReference type="InterPro" id="IPR013230">
    <property type="entry name" value="Peptidase_M15A_C"/>
</dbReference>
<evidence type="ECO:0000313" key="4">
    <source>
        <dbReference type="Proteomes" id="UP000254537"/>
    </source>
</evidence>
<keyword evidence="3" id="KW-0067">ATP-binding</keyword>
<feature type="compositionally biased region" description="Polar residues" evidence="1">
    <location>
        <begin position="1"/>
        <end position="22"/>
    </location>
</feature>
<sequence>MQLTEHFSLEEMTTSATATRQGLPNVPGADELENIRYTAGRMEVVRDLLGVPITVLSCFRAEAVNKAAGGSPTSAHRYGLAVDFRAPKYGDVRSICRKLQEAKRRGLIDFDQLICEFPDTGGWVHIGFRRSAAANRGQVLTARKENGRTAYVSGVV</sequence>
<dbReference type="Gene3D" id="3.30.1380.10">
    <property type="match status" value="1"/>
</dbReference>
<dbReference type="AlphaFoldDB" id="A0A345Y6Q5"/>
<evidence type="ECO:0000256" key="1">
    <source>
        <dbReference type="SAM" id="MobiDB-lite"/>
    </source>
</evidence>
<evidence type="ECO:0000259" key="2">
    <source>
        <dbReference type="Pfam" id="PF08291"/>
    </source>
</evidence>
<dbReference type="Proteomes" id="UP000254537">
    <property type="component" value="Chromosome"/>
</dbReference>
<gene>
    <name evidence="3" type="ORF">DWG20_09215</name>
</gene>
<feature type="region of interest" description="Disordered" evidence="1">
    <location>
        <begin position="1"/>
        <end position="27"/>
    </location>
</feature>